<keyword evidence="2" id="KW-0808">Transferase</keyword>
<dbReference type="Gene3D" id="3.40.630.30">
    <property type="match status" value="1"/>
</dbReference>
<dbReference type="EMBL" id="JBHUNP010000001">
    <property type="protein sequence ID" value="MFD2649199.1"/>
    <property type="molecule type" value="Genomic_DNA"/>
</dbReference>
<dbReference type="InterPro" id="IPR016181">
    <property type="entry name" value="Acyl_CoA_acyltransferase"/>
</dbReference>
<dbReference type="Proteomes" id="UP001597521">
    <property type="component" value="Unassembled WGS sequence"/>
</dbReference>
<gene>
    <name evidence="2" type="ORF">ACFSX5_15530</name>
</gene>
<protein>
    <submittedName>
        <fullName evidence="2">GNAT family N-acetyltransferase</fullName>
        <ecNumber evidence="2">2.3.-.-</ecNumber>
    </submittedName>
</protein>
<evidence type="ECO:0000313" key="2">
    <source>
        <dbReference type="EMBL" id="MFD2649199.1"/>
    </source>
</evidence>
<keyword evidence="3" id="KW-1185">Reference proteome</keyword>
<sequence length="181" mass="20773">MRAETERLTLRPLEQRDRADLERIMGDEQVRRFFPTRASSEDVDRFLNRVWQEEADYGFCFGAAEWKANGRLAGIIGMARFDEPLRAATGAEVEIGWQLDPAFWGQGVAPEGAQAWLDYGWRELGLREVVAITAVPNRPSQRVMEKLGMVRDEARDFDHPRVPEGHALRRHVLYRIGNPLV</sequence>
<dbReference type="Pfam" id="PF13302">
    <property type="entry name" value="Acetyltransf_3"/>
    <property type="match status" value="1"/>
</dbReference>
<dbReference type="PANTHER" id="PTHR43792:SF1">
    <property type="entry name" value="N-ACETYLTRANSFERASE DOMAIN-CONTAINING PROTEIN"/>
    <property type="match status" value="1"/>
</dbReference>
<keyword evidence="2" id="KW-0012">Acyltransferase</keyword>
<organism evidence="2 3">
    <name type="scientific">Devosia albogilva</name>
    <dbReference type="NCBI Taxonomy" id="429726"/>
    <lineage>
        <taxon>Bacteria</taxon>
        <taxon>Pseudomonadati</taxon>
        <taxon>Pseudomonadota</taxon>
        <taxon>Alphaproteobacteria</taxon>
        <taxon>Hyphomicrobiales</taxon>
        <taxon>Devosiaceae</taxon>
        <taxon>Devosia</taxon>
    </lineage>
</organism>
<dbReference type="GO" id="GO:0016746">
    <property type="term" value="F:acyltransferase activity"/>
    <property type="evidence" value="ECO:0007669"/>
    <property type="project" value="UniProtKB-KW"/>
</dbReference>
<feature type="domain" description="N-acetyltransferase" evidence="1">
    <location>
        <begin position="8"/>
        <end position="169"/>
    </location>
</feature>
<reference evidence="3" key="1">
    <citation type="journal article" date="2019" name="Int. J. Syst. Evol. Microbiol.">
        <title>The Global Catalogue of Microorganisms (GCM) 10K type strain sequencing project: providing services to taxonomists for standard genome sequencing and annotation.</title>
        <authorList>
            <consortium name="The Broad Institute Genomics Platform"/>
            <consortium name="The Broad Institute Genome Sequencing Center for Infectious Disease"/>
            <person name="Wu L."/>
            <person name="Ma J."/>
        </authorList>
    </citation>
    <scope>NUCLEOTIDE SEQUENCE [LARGE SCALE GENOMIC DNA]</scope>
    <source>
        <strain evidence="3">CCM 7427</strain>
    </source>
</reference>
<evidence type="ECO:0000259" key="1">
    <source>
        <dbReference type="PROSITE" id="PS51186"/>
    </source>
</evidence>
<dbReference type="RefSeq" id="WP_386834645.1">
    <property type="nucleotide sequence ID" value="NZ_JBHUNP010000001.1"/>
</dbReference>
<dbReference type="PROSITE" id="PS51186">
    <property type="entry name" value="GNAT"/>
    <property type="match status" value="1"/>
</dbReference>
<evidence type="ECO:0000313" key="3">
    <source>
        <dbReference type="Proteomes" id="UP001597521"/>
    </source>
</evidence>
<dbReference type="PANTHER" id="PTHR43792">
    <property type="entry name" value="GNAT FAMILY, PUTATIVE (AFU_ORTHOLOGUE AFUA_3G00765)-RELATED-RELATED"/>
    <property type="match status" value="1"/>
</dbReference>
<dbReference type="InterPro" id="IPR051531">
    <property type="entry name" value="N-acetyltransferase"/>
</dbReference>
<name>A0ABW5QNA0_9HYPH</name>
<dbReference type="InterPro" id="IPR000182">
    <property type="entry name" value="GNAT_dom"/>
</dbReference>
<accession>A0ABW5QNA0</accession>
<comment type="caution">
    <text evidence="2">The sequence shown here is derived from an EMBL/GenBank/DDBJ whole genome shotgun (WGS) entry which is preliminary data.</text>
</comment>
<dbReference type="SUPFAM" id="SSF55729">
    <property type="entry name" value="Acyl-CoA N-acyltransferases (Nat)"/>
    <property type="match status" value="1"/>
</dbReference>
<dbReference type="EC" id="2.3.-.-" evidence="2"/>
<proteinExistence type="predicted"/>